<comment type="caution">
    <text evidence="2">The sequence shown here is derived from an EMBL/GenBank/DDBJ whole genome shotgun (WGS) entry which is preliminary data.</text>
</comment>
<feature type="compositionally biased region" description="Polar residues" evidence="1">
    <location>
        <begin position="7"/>
        <end position="31"/>
    </location>
</feature>
<evidence type="ECO:0000256" key="1">
    <source>
        <dbReference type="SAM" id="MobiDB-lite"/>
    </source>
</evidence>
<dbReference type="EMBL" id="JAFITR010000037">
    <property type="protein sequence ID" value="MBN4066909.1"/>
    <property type="molecule type" value="Genomic_DNA"/>
</dbReference>
<gene>
    <name evidence="2" type="ORF">JYU14_02380</name>
</gene>
<keyword evidence="3" id="KW-1185">Reference proteome</keyword>
<feature type="region of interest" description="Disordered" evidence="1">
    <location>
        <begin position="319"/>
        <end position="342"/>
    </location>
</feature>
<dbReference type="Proteomes" id="UP000722121">
    <property type="component" value="Unassembled WGS sequence"/>
</dbReference>
<reference evidence="2 3" key="1">
    <citation type="submission" date="2021-02" db="EMBL/GenBank/DDBJ databases">
        <title>Activity-based single-cell genomes from oceanic crustal fluid captures similar information to metagenomic and metatranscriptomic surveys with orders of magnitude less sampling.</title>
        <authorList>
            <person name="D'Angelo T.S."/>
            <person name="Orcutt B.N."/>
        </authorList>
    </citation>
    <scope>NUCLEOTIDE SEQUENCE [LARGE SCALE GENOMIC DNA]</scope>
    <source>
        <strain evidence="2">AH-315-G07</strain>
    </source>
</reference>
<feature type="region of interest" description="Disordered" evidence="1">
    <location>
        <begin position="362"/>
        <end position="382"/>
    </location>
</feature>
<accession>A0ABS3ARZ1</accession>
<protein>
    <submittedName>
        <fullName evidence="2">Uncharacterized protein</fullName>
    </submittedName>
</protein>
<proteinExistence type="predicted"/>
<organism evidence="2 3">
    <name type="scientific">Simkania negevensis</name>
    <dbReference type="NCBI Taxonomy" id="83561"/>
    <lineage>
        <taxon>Bacteria</taxon>
        <taxon>Pseudomonadati</taxon>
        <taxon>Chlamydiota</taxon>
        <taxon>Chlamydiia</taxon>
        <taxon>Parachlamydiales</taxon>
        <taxon>Simkaniaceae</taxon>
        <taxon>Simkania</taxon>
    </lineage>
</organism>
<feature type="compositionally biased region" description="Basic and acidic residues" evidence="1">
    <location>
        <begin position="323"/>
        <end position="336"/>
    </location>
</feature>
<feature type="compositionally biased region" description="Basic and acidic residues" evidence="1">
    <location>
        <begin position="362"/>
        <end position="374"/>
    </location>
</feature>
<evidence type="ECO:0000313" key="3">
    <source>
        <dbReference type="Proteomes" id="UP000722121"/>
    </source>
</evidence>
<sequence>MGREDTLSNAGETSGVVQRIGSSQPVLTSPSTEKKMTPSQAFAWMANVLGDYVVLQGKLTTSHNQNIQKQTAIQQQYLEEGDRMLFGNAWYIAKTAFGNKIPTPAEVNAKIGELKKSIAKIVLELILNPTDTGLRNELAADQKTLSVMQNDLLPFANDNVNLSTAQANLQNFINKNGQPPYTGVVRVVYLALQGQVSNAEGALQTAKNNLSAGLVGALIAQASISNAAGELQQAFTQSQIDYQFASRIIGETLQKIYAKLGLATLSTAPSTFEHNFTQELLNQVLNHIVQQTINDSTTAHNNLVTKYTRRPGMQQELAEEQAEGEKTRSTTRKEEENSALVKSLDKEKKEISKLQKKIDELKSGIDKERGREKTTPLTQTQNQALHDAEQELKETMNQYLHTLHTITSQKKMHASEDEFLQAAHPLAGNFTQLIGEPLSTEGLKEALTTKNIPPQQAVEQLLGTDARNAVHKLGEAIYDQQKNLPMPRITPSNTQEKTKNLTQQVEHGLREVSNVLQSEKEVHSHRDYPA</sequence>
<feature type="region of interest" description="Disordered" evidence="1">
    <location>
        <begin position="1"/>
        <end position="33"/>
    </location>
</feature>
<name>A0ABS3ARZ1_9BACT</name>
<evidence type="ECO:0000313" key="2">
    <source>
        <dbReference type="EMBL" id="MBN4066909.1"/>
    </source>
</evidence>